<protein>
    <recommendedName>
        <fullName evidence="4">Lipoprotein</fullName>
    </recommendedName>
</protein>
<keyword evidence="1" id="KW-0812">Transmembrane</keyword>
<evidence type="ECO:0000256" key="1">
    <source>
        <dbReference type="SAM" id="Phobius"/>
    </source>
</evidence>
<keyword evidence="3" id="KW-1185">Reference proteome</keyword>
<dbReference type="EMBL" id="CP035503">
    <property type="protein sequence ID" value="QDL36309.1"/>
    <property type="molecule type" value="Genomic_DNA"/>
</dbReference>
<organism evidence="2 3">
    <name type="scientific">Rhodoferax sediminis</name>
    <dbReference type="NCBI Taxonomy" id="2509614"/>
    <lineage>
        <taxon>Bacteria</taxon>
        <taxon>Pseudomonadati</taxon>
        <taxon>Pseudomonadota</taxon>
        <taxon>Betaproteobacteria</taxon>
        <taxon>Burkholderiales</taxon>
        <taxon>Comamonadaceae</taxon>
        <taxon>Rhodoferax</taxon>
    </lineage>
</organism>
<dbReference type="Pfam" id="PF19795">
    <property type="entry name" value="DUF6279"/>
    <property type="match status" value="1"/>
</dbReference>
<keyword evidence="1" id="KW-0472">Membrane</keyword>
<sequence length="299" mass="33816">MTPPVRFLPAWAGSVARIIGWLMFTLALAACSTIKIAYNNAAGVGYWWLDGYVDFNEAQTLQLRADLARLQLWHRSTELPRYVELLQKVEQLATADIGPEQVCAIALEMRRHLGTLLAQIEPAATALAMTLTPAQLQGLDRKYAKADARYRKEWLSRAPAEQSDKRYKQWLARTEMIYGRLDGAQKDSLRAQVALSGFDARMSYEERLRRQQDALQTLRRITQAGLPEGDARDLVHGYFERALDSPNPAYRAYQQALLQEDCRSVALTHNTATAGQRDTAVQRLRAYERDLAQLALPQP</sequence>
<dbReference type="PROSITE" id="PS51257">
    <property type="entry name" value="PROKAR_LIPOPROTEIN"/>
    <property type="match status" value="1"/>
</dbReference>
<proteinExistence type="predicted"/>
<gene>
    <name evidence="2" type="ORF">EUB48_02590</name>
</gene>
<name>A0A515D7C6_9BURK</name>
<dbReference type="AlphaFoldDB" id="A0A515D7C6"/>
<dbReference type="OrthoDB" id="5767052at2"/>
<accession>A0A515D7C6</accession>
<reference evidence="2 3" key="1">
    <citation type="submission" date="2019-01" db="EMBL/GenBank/DDBJ databases">
        <title>Genomic insights into a novel species Rhodoferax sp.</title>
        <authorList>
            <person name="Jin L."/>
        </authorList>
    </citation>
    <scope>NUCLEOTIDE SEQUENCE [LARGE SCALE GENOMIC DNA]</scope>
    <source>
        <strain evidence="2 3">CHu59-6-5</strain>
    </source>
</reference>
<evidence type="ECO:0000313" key="2">
    <source>
        <dbReference type="EMBL" id="QDL36309.1"/>
    </source>
</evidence>
<dbReference type="Proteomes" id="UP000316798">
    <property type="component" value="Chromosome"/>
</dbReference>
<dbReference type="RefSeq" id="WP_142817485.1">
    <property type="nucleotide sequence ID" value="NZ_CP035503.1"/>
</dbReference>
<evidence type="ECO:0008006" key="4">
    <source>
        <dbReference type="Google" id="ProtNLM"/>
    </source>
</evidence>
<keyword evidence="1" id="KW-1133">Transmembrane helix</keyword>
<feature type="transmembrane region" description="Helical" evidence="1">
    <location>
        <begin position="7"/>
        <end position="30"/>
    </location>
</feature>
<evidence type="ECO:0000313" key="3">
    <source>
        <dbReference type="Proteomes" id="UP000316798"/>
    </source>
</evidence>
<dbReference type="KEGG" id="rhf:EUB48_02590"/>